<comment type="caution">
    <text evidence="1">The sequence shown here is derived from an EMBL/GenBank/DDBJ whole genome shotgun (WGS) entry which is preliminary data.</text>
</comment>
<protein>
    <submittedName>
        <fullName evidence="1">Uncharacterized protein</fullName>
    </submittedName>
</protein>
<gene>
    <name evidence="1" type="ORF">TDIS_1500</name>
</gene>
<dbReference type="EMBL" id="LWLG01000011">
    <property type="protein sequence ID" value="OAQ20456.1"/>
    <property type="molecule type" value="Genomic_DNA"/>
</dbReference>
<dbReference type="AlphaFoldDB" id="A0A179D338"/>
<accession>A0A179D338</accession>
<reference evidence="1 2" key="1">
    <citation type="submission" date="2016-04" db="EMBL/GenBank/DDBJ databases">
        <title>Genome analysis of Thermosulfurimonas dismutans, the first thermophilic sulfur-disproportionating bacterium of the phylum Thermodesulfobacteria.</title>
        <authorList>
            <person name="Mardanov A.V."/>
            <person name="Beletsky A.V."/>
            <person name="Kadnikov V.V."/>
            <person name="Slobodkin A.I."/>
            <person name="Ravin N.V."/>
        </authorList>
    </citation>
    <scope>NUCLEOTIDE SEQUENCE [LARGE SCALE GENOMIC DNA]</scope>
    <source>
        <strain evidence="1 2">S95</strain>
    </source>
</reference>
<evidence type="ECO:0000313" key="1">
    <source>
        <dbReference type="EMBL" id="OAQ20456.1"/>
    </source>
</evidence>
<name>A0A179D338_9BACT</name>
<proteinExistence type="predicted"/>
<organism evidence="1 2">
    <name type="scientific">Thermosulfurimonas dismutans</name>
    <dbReference type="NCBI Taxonomy" id="999894"/>
    <lineage>
        <taxon>Bacteria</taxon>
        <taxon>Pseudomonadati</taxon>
        <taxon>Thermodesulfobacteriota</taxon>
        <taxon>Thermodesulfobacteria</taxon>
        <taxon>Thermodesulfobacteriales</taxon>
        <taxon>Thermodesulfobacteriaceae</taxon>
        <taxon>Thermosulfurimonas</taxon>
    </lineage>
</organism>
<evidence type="ECO:0000313" key="2">
    <source>
        <dbReference type="Proteomes" id="UP000078390"/>
    </source>
</evidence>
<dbReference type="Proteomes" id="UP000078390">
    <property type="component" value="Unassembled WGS sequence"/>
</dbReference>
<dbReference type="STRING" id="999894.TDIS_1500"/>
<keyword evidence="2" id="KW-1185">Reference proteome</keyword>
<sequence>MKKRNFRETQSPAQVEIWEPKAVDMFGIEINSGFQPAGERKIGKRIG</sequence>